<evidence type="ECO:0000313" key="2">
    <source>
        <dbReference type="Proteomes" id="UP001153292"/>
    </source>
</evidence>
<proteinExistence type="predicted"/>
<accession>A0ABN8B5W3</accession>
<reference evidence="1" key="1">
    <citation type="submission" date="2021-12" db="EMBL/GenBank/DDBJ databases">
        <authorList>
            <person name="King R."/>
        </authorList>
    </citation>
    <scope>NUCLEOTIDE SEQUENCE</scope>
</reference>
<name>A0ABN8B5W3_CHISP</name>
<organism evidence="1 2">
    <name type="scientific">Chilo suppressalis</name>
    <name type="common">Asiatic rice borer moth</name>
    <dbReference type="NCBI Taxonomy" id="168631"/>
    <lineage>
        <taxon>Eukaryota</taxon>
        <taxon>Metazoa</taxon>
        <taxon>Ecdysozoa</taxon>
        <taxon>Arthropoda</taxon>
        <taxon>Hexapoda</taxon>
        <taxon>Insecta</taxon>
        <taxon>Pterygota</taxon>
        <taxon>Neoptera</taxon>
        <taxon>Endopterygota</taxon>
        <taxon>Lepidoptera</taxon>
        <taxon>Glossata</taxon>
        <taxon>Ditrysia</taxon>
        <taxon>Pyraloidea</taxon>
        <taxon>Crambidae</taxon>
        <taxon>Crambinae</taxon>
        <taxon>Chilo</taxon>
    </lineage>
</organism>
<protein>
    <submittedName>
        <fullName evidence="1">Uncharacterized protein</fullName>
    </submittedName>
</protein>
<dbReference type="SUPFAM" id="SSF53098">
    <property type="entry name" value="Ribonuclease H-like"/>
    <property type="match status" value="1"/>
</dbReference>
<keyword evidence="2" id="KW-1185">Reference proteome</keyword>
<sequence length="97" mass="11516">MRSFQRHVFWNSREIIFLLFSSSTQRWQLLREKTGKNLKRLSDTRWSSHYESVKVVKENIETVVSSLEHFQDTTKANLDTRSGACLLLLRLFVILPF</sequence>
<dbReference type="EMBL" id="OU963918">
    <property type="protein sequence ID" value="CAH0403623.1"/>
    <property type="molecule type" value="Genomic_DNA"/>
</dbReference>
<evidence type="ECO:0000313" key="1">
    <source>
        <dbReference type="EMBL" id="CAH0403623.1"/>
    </source>
</evidence>
<dbReference type="Proteomes" id="UP001153292">
    <property type="component" value="Chromosome 25"/>
</dbReference>
<dbReference type="InterPro" id="IPR012337">
    <property type="entry name" value="RNaseH-like_sf"/>
</dbReference>
<gene>
    <name evidence="1" type="ORF">CHILSU_LOCUS6905</name>
</gene>